<dbReference type="EMBL" id="JAIWYP010000005">
    <property type="protein sequence ID" value="KAH3829520.1"/>
    <property type="molecule type" value="Genomic_DNA"/>
</dbReference>
<dbReference type="Proteomes" id="UP000828390">
    <property type="component" value="Unassembled WGS sequence"/>
</dbReference>
<reference evidence="1" key="1">
    <citation type="journal article" date="2019" name="bioRxiv">
        <title>The Genome of the Zebra Mussel, Dreissena polymorpha: A Resource for Invasive Species Research.</title>
        <authorList>
            <person name="McCartney M.A."/>
            <person name="Auch B."/>
            <person name="Kono T."/>
            <person name="Mallez S."/>
            <person name="Zhang Y."/>
            <person name="Obille A."/>
            <person name="Becker A."/>
            <person name="Abrahante J.E."/>
            <person name="Garbe J."/>
            <person name="Badalamenti J.P."/>
            <person name="Herman A."/>
            <person name="Mangelson H."/>
            <person name="Liachko I."/>
            <person name="Sullivan S."/>
            <person name="Sone E.D."/>
            <person name="Koren S."/>
            <person name="Silverstein K.A.T."/>
            <person name="Beckman K.B."/>
            <person name="Gohl D.M."/>
        </authorList>
    </citation>
    <scope>NUCLEOTIDE SEQUENCE</scope>
    <source>
        <strain evidence="1">Duluth1</strain>
        <tissue evidence="1">Whole animal</tissue>
    </source>
</reference>
<accession>A0A9D4JYJ3</accession>
<protein>
    <recommendedName>
        <fullName evidence="3">Reverse transcriptase</fullName>
    </recommendedName>
</protein>
<evidence type="ECO:0000313" key="2">
    <source>
        <dbReference type="Proteomes" id="UP000828390"/>
    </source>
</evidence>
<dbReference type="AlphaFoldDB" id="A0A9D4JYJ3"/>
<comment type="caution">
    <text evidence="1">The sequence shown here is derived from an EMBL/GenBank/DDBJ whole genome shotgun (WGS) entry which is preliminary data.</text>
</comment>
<sequence>MLVAESLTRLGFTINIKKSKVFKTNASNKIPITVQSDALEEVEKLNFLGSIKDNHEGTNANVSSRMHQHQDQAHQNYRVGNIPL</sequence>
<keyword evidence="2" id="KW-1185">Reference proteome</keyword>
<evidence type="ECO:0000313" key="1">
    <source>
        <dbReference type="EMBL" id="KAH3829520.1"/>
    </source>
</evidence>
<gene>
    <name evidence="1" type="ORF">DPMN_131516</name>
</gene>
<organism evidence="1 2">
    <name type="scientific">Dreissena polymorpha</name>
    <name type="common">Zebra mussel</name>
    <name type="synonym">Mytilus polymorpha</name>
    <dbReference type="NCBI Taxonomy" id="45954"/>
    <lineage>
        <taxon>Eukaryota</taxon>
        <taxon>Metazoa</taxon>
        <taxon>Spiralia</taxon>
        <taxon>Lophotrochozoa</taxon>
        <taxon>Mollusca</taxon>
        <taxon>Bivalvia</taxon>
        <taxon>Autobranchia</taxon>
        <taxon>Heteroconchia</taxon>
        <taxon>Euheterodonta</taxon>
        <taxon>Imparidentia</taxon>
        <taxon>Neoheterodontei</taxon>
        <taxon>Myida</taxon>
        <taxon>Dreissenoidea</taxon>
        <taxon>Dreissenidae</taxon>
        <taxon>Dreissena</taxon>
    </lineage>
</organism>
<proteinExistence type="predicted"/>
<evidence type="ECO:0008006" key="3">
    <source>
        <dbReference type="Google" id="ProtNLM"/>
    </source>
</evidence>
<reference evidence="1" key="2">
    <citation type="submission" date="2020-11" db="EMBL/GenBank/DDBJ databases">
        <authorList>
            <person name="McCartney M.A."/>
            <person name="Auch B."/>
            <person name="Kono T."/>
            <person name="Mallez S."/>
            <person name="Becker A."/>
            <person name="Gohl D.M."/>
            <person name="Silverstein K.A.T."/>
            <person name="Koren S."/>
            <person name="Bechman K.B."/>
            <person name="Herman A."/>
            <person name="Abrahante J.E."/>
            <person name="Garbe J."/>
        </authorList>
    </citation>
    <scope>NUCLEOTIDE SEQUENCE</scope>
    <source>
        <strain evidence="1">Duluth1</strain>
        <tissue evidence="1">Whole animal</tissue>
    </source>
</reference>
<name>A0A9D4JYJ3_DREPO</name>